<evidence type="ECO:0000259" key="1">
    <source>
        <dbReference type="Pfam" id="PF13091"/>
    </source>
</evidence>
<dbReference type="Gene3D" id="3.30.870.10">
    <property type="entry name" value="Endonuclease Chain A"/>
    <property type="match status" value="1"/>
</dbReference>
<protein>
    <recommendedName>
        <fullName evidence="1">Phospholipase D-like domain-containing protein</fullName>
    </recommendedName>
</protein>
<accession>A0ABP3YET3</accession>
<proteinExistence type="predicted"/>
<keyword evidence="3" id="KW-1185">Reference proteome</keyword>
<dbReference type="InterPro" id="IPR025202">
    <property type="entry name" value="PLD-like_dom"/>
</dbReference>
<reference evidence="3" key="1">
    <citation type="journal article" date="2019" name="Int. J. Syst. Evol. Microbiol.">
        <title>The Global Catalogue of Microorganisms (GCM) 10K type strain sequencing project: providing services to taxonomists for standard genome sequencing and annotation.</title>
        <authorList>
            <consortium name="The Broad Institute Genomics Platform"/>
            <consortium name="The Broad Institute Genome Sequencing Center for Infectious Disease"/>
            <person name="Wu L."/>
            <person name="Ma J."/>
        </authorList>
    </citation>
    <scope>NUCLEOTIDE SEQUENCE [LARGE SCALE GENOMIC DNA]</scope>
    <source>
        <strain evidence="3">JCM 16112</strain>
    </source>
</reference>
<dbReference type="SUPFAM" id="SSF56024">
    <property type="entry name" value="Phospholipase D/nuclease"/>
    <property type="match status" value="1"/>
</dbReference>
<feature type="domain" description="Phospholipase D-like" evidence="1">
    <location>
        <begin position="15"/>
        <end position="123"/>
    </location>
</feature>
<sequence length="246" mass="28559">MAKFLNTTGVSYHLEELIKGTKDRLILISPYLQFNDRIKEHLSNLNIQKRDIRVVYRENKLQFEENNWLESQIGIRTSLCKNLHAKCYLNENEAIITSMNLYEFSQQNNNEMGIYISKAQDPELYNSALEEAHRLVTISEEIRVTVKKVTSDTPPRIEKKVVETAPTFTKSSDRQAGFCIRSGISIPFNVEKPMSFDAFKSWSKYGDPEYAERFCHFSGEPSYGETTVSRPILKKNWRKAREIFGL</sequence>
<comment type="caution">
    <text evidence="2">The sequence shown here is derived from an EMBL/GenBank/DDBJ whole genome shotgun (WGS) entry which is preliminary data.</text>
</comment>
<organism evidence="2 3">
    <name type="scientific">Algoriphagus jejuensis</name>
    <dbReference type="NCBI Taxonomy" id="419934"/>
    <lineage>
        <taxon>Bacteria</taxon>
        <taxon>Pseudomonadati</taxon>
        <taxon>Bacteroidota</taxon>
        <taxon>Cytophagia</taxon>
        <taxon>Cytophagales</taxon>
        <taxon>Cyclobacteriaceae</taxon>
        <taxon>Algoriphagus</taxon>
    </lineage>
</organism>
<dbReference type="Pfam" id="PF13091">
    <property type="entry name" value="PLDc_2"/>
    <property type="match status" value="1"/>
</dbReference>
<evidence type="ECO:0000313" key="3">
    <source>
        <dbReference type="Proteomes" id="UP001500469"/>
    </source>
</evidence>
<dbReference type="EMBL" id="BAAAFI010000037">
    <property type="protein sequence ID" value="GAA0879926.1"/>
    <property type="molecule type" value="Genomic_DNA"/>
</dbReference>
<gene>
    <name evidence="2" type="ORF">GCM10009119_28960</name>
</gene>
<dbReference type="RefSeq" id="WP_343852831.1">
    <property type="nucleotide sequence ID" value="NZ_BAAAFI010000037.1"/>
</dbReference>
<evidence type="ECO:0000313" key="2">
    <source>
        <dbReference type="EMBL" id="GAA0879926.1"/>
    </source>
</evidence>
<dbReference type="Proteomes" id="UP001500469">
    <property type="component" value="Unassembled WGS sequence"/>
</dbReference>
<name>A0ABP3YET3_9BACT</name>
<dbReference type="InterPro" id="IPR059166">
    <property type="entry name" value="PLD-like_cat"/>
</dbReference>
<dbReference type="CDD" id="cd09176">
    <property type="entry name" value="PLDc_unchar6"/>
    <property type="match status" value="1"/>
</dbReference>